<accession>A0ABZ1MEA4</accession>
<dbReference type="Pfam" id="PF13649">
    <property type="entry name" value="Methyltransf_25"/>
    <property type="match status" value="1"/>
</dbReference>
<name>A0ABZ1MEA4_STREF</name>
<feature type="domain" description="Methyltransferase" evidence="1">
    <location>
        <begin position="46"/>
        <end position="138"/>
    </location>
</feature>
<dbReference type="InterPro" id="IPR029063">
    <property type="entry name" value="SAM-dependent_MTases_sf"/>
</dbReference>
<evidence type="ECO:0000313" key="2">
    <source>
        <dbReference type="EMBL" id="WTW24946.1"/>
    </source>
</evidence>
<dbReference type="GO" id="GO:0032259">
    <property type="term" value="P:methylation"/>
    <property type="evidence" value="ECO:0007669"/>
    <property type="project" value="UniProtKB-KW"/>
</dbReference>
<protein>
    <submittedName>
        <fullName evidence="2">Class I SAM-dependent methyltransferase</fullName>
    </submittedName>
</protein>
<dbReference type="InterPro" id="IPR041698">
    <property type="entry name" value="Methyltransf_25"/>
</dbReference>
<dbReference type="EMBL" id="CP108341">
    <property type="protein sequence ID" value="WTW24946.1"/>
    <property type="molecule type" value="Genomic_DNA"/>
</dbReference>
<reference evidence="2 3" key="1">
    <citation type="submission" date="2022-10" db="EMBL/GenBank/DDBJ databases">
        <title>The complete genomes of actinobacterial strains from the NBC collection.</title>
        <authorList>
            <person name="Joergensen T.S."/>
            <person name="Alvarez Arevalo M."/>
            <person name="Sterndorff E.B."/>
            <person name="Faurdal D."/>
            <person name="Vuksanovic O."/>
            <person name="Mourched A.-S."/>
            <person name="Charusanti P."/>
            <person name="Shaw S."/>
            <person name="Blin K."/>
            <person name="Weber T."/>
        </authorList>
    </citation>
    <scope>NUCLEOTIDE SEQUENCE [LARGE SCALE GENOMIC DNA]</scope>
    <source>
        <strain evidence="2 3">NBC_00017</strain>
    </source>
</reference>
<keyword evidence="2" id="KW-0808">Transferase</keyword>
<keyword evidence="2" id="KW-0489">Methyltransferase</keyword>
<evidence type="ECO:0000259" key="1">
    <source>
        <dbReference type="Pfam" id="PF13649"/>
    </source>
</evidence>
<evidence type="ECO:0000313" key="3">
    <source>
        <dbReference type="Proteomes" id="UP001621512"/>
    </source>
</evidence>
<organism evidence="2 3">
    <name type="scientific">Streptomyces purpurascens</name>
    <dbReference type="NCBI Taxonomy" id="1924"/>
    <lineage>
        <taxon>Bacteria</taxon>
        <taxon>Bacillati</taxon>
        <taxon>Actinomycetota</taxon>
        <taxon>Actinomycetes</taxon>
        <taxon>Kitasatosporales</taxon>
        <taxon>Streptomycetaceae</taxon>
        <taxon>Streptomyces</taxon>
    </lineage>
</organism>
<dbReference type="Gene3D" id="3.40.50.150">
    <property type="entry name" value="Vaccinia Virus protein VP39"/>
    <property type="match status" value="2"/>
</dbReference>
<dbReference type="RefSeq" id="WP_189725259.1">
    <property type="nucleotide sequence ID" value="NZ_BMUK01000007.1"/>
</dbReference>
<sequence>MAASRQFGDPGLFGEAWADDYDEKTPLDPRPAADFLAGLAGEGRALELAIGTGRVALPLAARGVRVEGVDGSDRMIRKMRAKPGGDRIPSVVGDMADVPVEGPFTLVYLIFNTLFNLLEADRQQDCFRNVAKVLEPGGAFVVEAYVPDPSFFDRGQRVETLDVTEDSATIEVYRFDLAAQRFHSQKITFDVDGVHLRPHAERYCWPSELDLMAAHAGLRLDRRFEDWSGRPFGPGSTGHVSVYRTAL</sequence>
<proteinExistence type="predicted"/>
<dbReference type="Proteomes" id="UP001621512">
    <property type="component" value="Chromosome"/>
</dbReference>
<dbReference type="SUPFAM" id="SSF53335">
    <property type="entry name" value="S-adenosyl-L-methionine-dependent methyltransferases"/>
    <property type="match status" value="1"/>
</dbReference>
<gene>
    <name evidence="2" type="ORF">OHU35_02355</name>
</gene>
<keyword evidence="3" id="KW-1185">Reference proteome</keyword>
<dbReference type="GO" id="GO:0008168">
    <property type="term" value="F:methyltransferase activity"/>
    <property type="evidence" value="ECO:0007669"/>
    <property type="project" value="UniProtKB-KW"/>
</dbReference>
<dbReference type="CDD" id="cd02440">
    <property type="entry name" value="AdoMet_MTases"/>
    <property type="match status" value="1"/>
</dbReference>